<evidence type="ECO:0000256" key="1">
    <source>
        <dbReference type="ARBA" id="ARBA00004911"/>
    </source>
</evidence>
<dbReference type="NCBIfam" id="TIGR00535">
    <property type="entry name" value="SAM_DCase"/>
    <property type="match status" value="1"/>
</dbReference>
<name>A0ABX6EUZ5_KLUMA</name>
<evidence type="ECO:0000256" key="5">
    <source>
        <dbReference type="PIRNR" id="PIRNR001355"/>
    </source>
</evidence>
<keyword evidence="7" id="KW-1185">Reference proteome</keyword>
<dbReference type="EMBL" id="CP015056">
    <property type="protein sequence ID" value="QGN15567.1"/>
    <property type="molecule type" value="Genomic_DNA"/>
</dbReference>
<evidence type="ECO:0000313" key="6">
    <source>
        <dbReference type="EMBL" id="QGN15567.1"/>
    </source>
</evidence>
<evidence type="ECO:0000256" key="4">
    <source>
        <dbReference type="ARBA" id="ARBA00023115"/>
    </source>
</evidence>
<dbReference type="EC" id="4.1.1.50" evidence="5"/>
<keyword evidence="5" id="KW-0865">Zymogen</keyword>
<sequence>MVEEPIEFEGPEKLLEIWFYPKKTKVPHAEKSLRSIGYDKWEELLKLVKCEILSTISTDEMDCFLLSESSMFVFDHKLMLKTCGTTTTLLCLPKLFELIRDELQWNFQCEDGVLNHPYKVFYSRRAFMFPQSQRSIHRSWSEECNYLDKFFVSGKSYVIGRVEQNDHWNLYVTKTNKDLCTEANDDCEEDFTLEMLMTGLDNNQSQQFVTKEPREIDGHVIGNKMTKAASIDQIYKFDTSKINFNIDSFGFQPCGYSCNAVVDQSYYYTIHVTPEQDWSYASFESNVILHNIKSTSTKFDVVNKVLGIFQPLDFCMTMFIKANAVECVDIDFPCSKVANYRKEDKIVHDLDDYQLIYIRYTKI</sequence>
<dbReference type="PANTHER" id="PTHR11570">
    <property type="entry name" value="S-ADENOSYLMETHIONINE DECARBOXYLASE"/>
    <property type="match status" value="1"/>
</dbReference>
<dbReference type="PIRSF" id="PIRSF001355">
    <property type="entry name" value="S-AdenosylMet_decarboxylase"/>
    <property type="match status" value="1"/>
</dbReference>
<dbReference type="InterPro" id="IPR001985">
    <property type="entry name" value="S-AdoMet_decarboxylase_euk"/>
</dbReference>
<accession>A0ABX6EUZ5</accession>
<reference evidence="6 7" key="1">
    <citation type="submission" date="2016-03" db="EMBL/GenBank/DDBJ databases">
        <title>How can Kluyveromyces marxianus grow so fast - potential evolutionary course in Saccharomyces Complex revealed by comparative genomics.</title>
        <authorList>
            <person name="Mo W."/>
            <person name="Lu W."/>
            <person name="Yang X."/>
            <person name="Qi J."/>
            <person name="Lv H."/>
        </authorList>
    </citation>
    <scope>NUCLEOTIDE SEQUENCE [LARGE SCALE GENOMIC DNA]</scope>
    <source>
        <strain evidence="6 7">FIM1</strain>
    </source>
</reference>
<dbReference type="PANTHER" id="PTHR11570:SF0">
    <property type="entry name" value="S-ADENOSYLMETHIONINE DECARBOXYLASE PROENZYME"/>
    <property type="match status" value="1"/>
</dbReference>
<keyword evidence="5" id="KW-0456">Lyase</keyword>
<evidence type="ECO:0000313" key="7">
    <source>
        <dbReference type="Proteomes" id="UP000422736"/>
    </source>
</evidence>
<comment type="catalytic activity">
    <reaction evidence="5">
        <text>S-adenosyl-L-methionine + H(+) = S-adenosyl 3-(methylsulfanyl)propylamine + CO2</text>
        <dbReference type="Rhea" id="RHEA:15981"/>
        <dbReference type="ChEBI" id="CHEBI:15378"/>
        <dbReference type="ChEBI" id="CHEBI:16526"/>
        <dbReference type="ChEBI" id="CHEBI:57443"/>
        <dbReference type="ChEBI" id="CHEBI:59789"/>
        <dbReference type="EC" id="4.1.1.50"/>
    </reaction>
</comment>
<protein>
    <recommendedName>
        <fullName evidence="5">S-adenosylmethionine decarboxylase proenzyme</fullName>
        <ecNumber evidence="5">4.1.1.50</ecNumber>
    </recommendedName>
</protein>
<keyword evidence="5" id="KW-0704">Schiff base</keyword>
<keyword evidence="3 5" id="KW-0745">Spermidine biosynthesis</keyword>
<comment type="similarity">
    <text evidence="2 5">Belongs to the eukaryotic AdoMetDC family.</text>
</comment>
<dbReference type="SUPFAM" id="SSF56276">
    <property type="entry name" value="S-adenosylmethionine decarboxylase"/>
    <property type="match status" value="1"/>
</dbReference>
<dbReference type="Pfam" id="PF01536">
    <property type="entry name" value="SAM_decarbox"/>
    <property type="match status" value="1"/>
</dbReference>
<comment type="pathway">
    <text evidence="1 5">Amine and polyamine biosynthesis; S-adenosylmethioninamine biosynthesis; S-adenosylmethioninamine from S-adenosyl-L-methionine: step 1/1.</text>
</comment>
<proteinExistence type="inferred from homology"/>
<gene>
    <name evidence="6" type="primary">SPE2</name>
    <name evidence="6" type="ORF">FIM1_2258</name>
</gene>
<dbReference type="Gene3D" id="3.60.90.10">
    <property type="entry name" value="S-adenosylmethionine decarboxylase"/>
    <property type="match status" value="1"/>
</dbReference>
<dbReference type="Proteomes" id="UP000422736">
    <property type="component" value="Chromosome 3"/>
</dbReference>
<keyword evidence="5" id="KW-0210">Decarboxylase</keyword>
<evidence type="ECO:0000256" key="3">
    <source>
        <dbReference type="ARBA" id="ARBA00023066"/>
    </source>
</evidence>
<evidence type="ECO:0000256" key="2">
    <source>
        <dbReference type="ARBA" id="ARBA00008466"/>
    </source>
</evidence>
<keyword evidence="5" id="KW-0670">Pyruvate</keyword>
<comment type="cofactor">
    <cofactor evidence="5">
        <name>pyruvate</name>
        <dbReference type="ChEBI" id="CHEBI:15361"/>
    </cofactor>
    <text evidence="5">Binds 1 pyruvoyl group covalently per subunit.</text>
</comment>
<keyword evidence="4 5" id="KW-0620">Polyamine biosynthesis</keyword>
<organism evidence="6 7">
    <name type="scientific">Kluyveromyces marxianus</name>
    <name type="common">Yeast</name>
    <name type="synonym">Candida kefyr</name>
    <dbReference type="NCBI Taxonomy" id="4911"/>
    <lineage>
        <taxon>Eukaryota</taxon>
        <taxon>Fungi</taxon>
        <taxon>Dikarya</taxon>
        <taxon>Ascomycota</taxon>
        <taxon>Saccharomycotina</taxon>
        <taxon>Saccharomycetes</taxon>
        <taxon>Saccharomycetales</taxon>
        <taxon>Saccharomycetaceae</taxon>
        <taxon>Kluyveromyces</taxon>
    </lineage>
</organism>
<dbReference type="InterPro" id="IPR048283">
    <property type="entry name" value="AdoMetDC-like"/>
</dbReference>
<keyword evidence="5" id="KW-0949">S-adenosyl-L-methionine</keyword>
<dbReference type="InterPro" id="IPR016067">
    <property type="entry name" value="S-AdoMet_deCO2ase_core"/>
</dbReference>